<dbReference type="KEGG" id="mets:DK389_16200"/>
<dbReference type="EMBL" id="CP029550">
    <property type="protein sequence ID" value="AWN41761.1"/>
    <property type="molecule type" value="Genomic_DNA"/>
</dbReference>
<dbReference type="NCBIfam" id="NF012209">
    <property type="entry name" value="LEPR-8K"/>
    <property type="match status" value="1"/>
</dbReference>
<dbReference type="InterPro" id="IPR053786">
    <property type="entry name" value="LEPRxLL_CS"/>
</dbReference>
<accession>A0A2U8W800</accession>
<name>A0A2U8W800_9HYPH</name>
<organism evidence="1 2">
    <name type="scientific">Methylobacterium durans</name>
    <dbReference type="NCBI Taxonomy" id="2202825"/>
    <lineage>
        <taxon>Bacteria</taxon>
        <taxon>Pseudomonadati</taxon>
        <taxon>Pseudomonadota</taxon>
        <taxon>Alphaproteobacteria</taxon>
        <taxon>Hyphomicrobiales</taxon>
        <taxon>Methylobacteriaceae</taxon>
        <taxon>Methylobacterium</taxon>
    </lineage>
</organism>
<gene>
    <name evidence="1" type="ORF">DK389_16200</name>
</gene>
<evidence type="ECO:0000313" key="2">
    <source>
        <dbReference type="Proteomes" id="UP000245926"/>
    </source>
</evidence>
<keyword evidence="2" id="KW-1185">Reference proteome</keyword>
<evidence type="ECO:0000313" key="1">
    <source>
        <dbReference type="EMBL" id="AWN41761.1"/>
    </source>
</evidence>
<sequence>MRSALDALLSQTSSTALLKRLTSRVSQRSARARTADLPDQEEIEIEAIEPRILLSADSLTGSESAALLTGLAAFRDLSARLDQSSALTHQLPIAGQSLAQLSPFQNIVADDLLRPASTYLNDTSLTHSLGGLAQALQASPDVAGSVTTSSSPGEDLVTLSLQRATTAQTQLSLGPAGASLALSLAGTLPLSASATLSLTFGLNTQTGEFFIRPASLSAEAHVDAHDLNVGGSFGFVDVTAAGAAASLDAAVHLQIGDAGSTGEIKPASFTDLAQGAAAAATLSGAANLHLPLTSSLLSASQTLDLHWAGVTGVEQPTDNLAALPTYQALSQLKASDVARFLGETAQWLGSLNTGNLLGGDLPIFGSSLGSLTDVGGTLRKLFVEQVGSYNTVEGLVSALGQVPGLSNVGATLSPSAKPGVQELTLTADYAVQRTGATALHWADTDLLNLGLDVSTAETNLTAGGGSASGWCSIRRGSASSFRSRIRTR</sequence>
<dbReference type="AlphaFoldDB" id="A0A2U8W800"/>
<dbReference type="RefSeq" id="WP_109891081.1">
    <property type="nucleotide sequence ID" value="NZ_CP029550.1"/>
</dbReference>
<proteinExistence type="predicted"/>
<protein>
    <submittedName>
        <fullName evidence="1">Uncharacterized protein</fullName>
    </submittedName>
</protein>
<reference evidence="2" key="1">
    <citation type="submission" date="2018-05" db="EMBL/GenBank/DDBJ databases">
        <title>Complete Genome Sequence of Methylobacterium sp. 17SD2-17.</title>
        <authorList>
            <person name="Srinivasan S."/>
        </authorList>
    </citation>
    <scope>NUCLEOTIDE SEQUENCE [LARGE SCALE GENOMIC DNA]</scope>
    <source>
        <strain evidence="2">17SD2-17</strain>
    </source>
</reference>
<dbReference type="Proteomes" id="UP000245926">
    <property type="component" value="Chromosome"/>
</dbReference>